<dbReference type="FunFam" id="3.40.50.720:FF:000019">
    <property type="entry name" value="Glycerol-3-phosphate dehydrogenase [NAD(P)+]"/>
    <property type="match status" value="1"/>
</dbReference>
<feature type="domain" description="Glycerol-3-phosphate dehydrogenase NAD-dependent C-terminal" evidence="5">
    <location>
        <begin position="179"/>
        <end position="317"/>
    </location>
</feature>
<dbReference type="GO" id="GO:0005975">
    <property type="term" value="P:carbohydrate metabolic process"/>
    <property type="evidence" value="ECO:0007669"/>
    <property type="project" value="InterPro"/>
</dbReference>
<dbReference type="PRINTS" id="PR00077">
    <property type="entry name" value="GPDHDRGNASE"/>
</dbReference>
<name>A0A0F9FYD4_9ZZZZ</name>
<dbReference type="Gene3D" id="3.40.50.720">
    <property type="entry name" value="NAD(P)-binding Rossmann-like Domain"/>
    <property type="match status" value="1"/>
</dbReference>
<organism evidence="6">
    <name type="scientific">marine sediment metagenome</name>
    <dbReference type="NCBI Taxonomy" id="412755"/>
    <lineage>
        <taxon>unclassified sequences</taxon>
        <taxon>metagenomes</taxon>
        <taxon>ecological metagenomes</taxon>
    </lineage>
</organism>
<dbReference type="PIRSF" id="PIRSF000114">
    <property type="entry name" value="Glycerol-3-P_dh"/>
    <property type="match status" value="1"/>
</dbReference>
<dbReference type="GO" id="GO:0005829">
    <property type="term" value="C:cytosol"/>
    <property type="evidence" value="ECO:0007669"/>
    <property type="project" value="TreeGrafter"/>
</dbReference>
<dbReference type="InterPro" id="IPR013328">
    <property type="entry name" value="6PGD_dom2"/>
</dbReference>
<evidence type="ECO:0000259" key="5">
    <source>
        <dbReference type="Pfam" id="PF07479"/>
    </source>
</evidence>
<dbReference type="InterPro" id="IPR006109">
    <property type="entry name" value="G3P_DH_NAD-dep_C"/>
</dbReference>
<sequence length="327" mass="35051">MRTVAVLGAGNMGTALAHTIAGNGHTTRLWNTEPDVLEEIRDRGTNSKYLPGVTLHELVSPCWTIEEALADAWLVVFSVPSHAVRSLAREAAPFVRARQAVLNVGKGLEEGTRKRLSEVLAEELPRQQGIAVMGGPAIAGEFARGVPTAVIVAAPDARLAAEMQGTLQNDFFKVETSGDMVGVEVEACLKNAYAIALGMCDGLGYGGNTKAFIASLALGEIAALSRALGGEERTAYGLAGLGDLLATGFNPHSRNRILGEKLCSDPDWQEFLRTRTVEGVAACRVAKELAQRHNVPTPLLHAIHDMLFLGEPPAETMRLFLRDFRYG</sequence>
<dbReference type="SUPFAM" id="SSF51735">
    <property type="entry name" value="NAD(P)-binding Rossmann-fold domains"/>
    <property type="match status" value="1"/>
</dbReference>
<accession>A0A0F9FYD4</accession>
<dbReference type="PANTHER" id="PTHR11728">
    <property type="entry name" value="GLYCEROL-3-PHOSPHATE DEHYDROGENASE"/>
    <property type="match status" value="1"/>
</dbReference>
<dbReference type="PANTHER" id="PTHR11728:SF1">
    <property type="entry name" value="GLYCEROL-3-PHOSPHATE DEHYDROGENASE [NAD(+)] 2, CHLOROPLASTIC"/>
    <property type="match status" value="1"/>
</dbReference>
<evidence type="ECO:0000256" key="1">
    <source>
        <dbReference type="ARBA" id="ARBA00011009"/>
    </source>
</evidence>
<gene>
    <name evidence="6" type="ORF">LCGC14_2248090</name>
</gene>
<dbReference type="Gene3D" id="1.10.1040.10">
    <property type="entry name" value="N-(1-d-carboxylethyl)-l-norvaline Dehydrogenase, domain 2"/>
    <property type="match status" value="1"/>
</dbReference>
<evidence type="ECO:0008006" key="7">
    <source>
        <dbReference type="Google" id="ProtNLM"/>
    </source>
</evidence>
<keyword evidence="3" id="KW-0520">NAD</keyword>
<reference evidence="6" key="1">
    <citation type="journal article" date="2015" name="Nature">
        <title>Complex archaea that bridge the gap between prokaryotes and eukaryotes.</title>
        <authorList>
            <person name="Spang A."/>
            <person name="Saw J.H."/>
            <person name="Jorgensen S.L."/>
            <person name="Zaremba-Niedzwiedzka K."/>
            <person name="Martijn J."/>
            <person name="Lind A.E."/>
            <person name="van Eijk R."/>
            <person name="Schleper C."/>
            <person name="Guy L."/>
            <person name="Ettema T.J."/>
        </authorList>
    </citation>
    <scope>NUCLEOTIDE SEQUENCE</scope>
</reference>
<keyword evidence="2" id="KW-0560">Oxidoreductase</keyword>
<dbReference type="EMBL" id="LAZR01030585">
    <property type="protein sequence ID" value="KKL56172.1"/>
    <property type="molecule type" value="Genomic_DNA"/>
</dbReference>
<evidence type="ECO:0000259" key="4">
    <source>
        <dbReference type="Pfam" id="PF01210"/>
    </source>
</evidence>
<dbReference type="SUPFAM" id="SSF48179">
    <property type="entry name" value="6-phosphogluconate dehydrogenase C-terminal domain-like"/>
    <property type="match status" value="1"/>
</dbReference>
<proteinExistence type="inferred from homology"/>
<dbReference type="InterPro" id="IPR008927">
    <property type="entry name" value="6-PGluconate_DH-like_C_sf"/>
</dbReference>
<dbReference type="InterPro" id="IPR011128">
    <property type="entry name" value="G3P_DH_NAD-dep_N"/>
</dbReference>
<comment type="similarity">
    <text evidence="1">Belongs to the NAD-dependent glycerol-3-phosphate dehydrogenase family.</text>
</comment>
<dbReference type="AlphaFoldDB" id="A0A0F9FYD4"/>
<dbReference type="NCBIfam" id="NF000940">
    <property type="entry name" value="PRK00094.1-2"/>
    <property type="match status" value="1"/>
</dbReference>
<dbReference type="GO" id="GO:0051287">
    <property type="term" value="F:NAD binding"/>
    <property type="evidence" value="ECO:0007669"/>
    <property type="project" value="InterPro"/>
</dbReference>
<dbReference type="InterPro" id="IPR036291">
    <property type="entry name" value="NAD(P)-bd_dom_sf"/>
</dbReference>
<feature type="domain" description="Glycerol-3-phosphate dehydrogenase NAD-dependent N-terminal" evidence="4">
    <location>
        <begin position="4"/>
        <end position="158"/>
    </location>
</feature>
<dbReference type="NCBIfam" id="NF000942">
    <property type="entry name" value="PRK00094.1-4"/>
    <property type="match status" value="1"/>
</dbReference>
<dbReference type="GO" id="GO:0046168">
    <property type="term" value="P:glycerol-3-phosphate catabolic process"/>
    <property type="evidence" value="ECO:0007669"/>
    <property type="project" value="InterPro"/>
</dbReference>
<protein>
    <recommendedName>
        <fullName evidence="7">Glycerol-3-phosphate dehydrogenase NAD-dependent N-terminal domain-containing protein</fullName>
    </recommendedName>
</protein>
<dbReference type="HAMAP" id="MF_00394">
    <property type="entry name" value="NAD_Glyc3P_dehydrog"/>
    <property type="match status" value="1"/>
</dbReference>
<dbReference type="Pfam" id="PF01210">
    <property type="entry name" value="NAD_Gly3P_dh_N"/>
    <property type="match status" value="1"/>
</dbReference>
<dbReference type="InterPro" id="IPR006168">
    <property type="entry name" value="G3P_DH_NAD-dep"/>
</dbReference>
<dbReference type="GO" id="GO:0047952">
    <property type="term" value="F:glycerol-3-phosphate dehydrogenase [NAD(P)+] activity"/>
    <property type="evidence" value="ECO:0007669"/>
    <property type="project" value="TreeGrafter"/>
</dbReference>
<dbReference type="Pfam" id="PF07479">
    <property type="entry name" value="NAD_Gly3P_dh_C"/>
    <property type="match status" value="1"/>
</dbReference>
<evidence type="ECO:0000313" key="6">
    <source>
        <dbReference type="EMBL" id="KKL56172.1"/>
    </source>
</evidence>
<evidence type="ECO:0000256" key="2">
    <source>
        <dbReference type="ARBA" id="ARBA00023002"/>
    </source>
</evidence>
<comment type="caution">
    <text evidence="6">The sequence shown here is derived from an EMBL/GenBank/DDBJ whole genome shotgun (WGS) entry which is preliminary data.</text>
</comment>
<evidence type="ECO:0000256" key="3">
    <source>
        <dbReference type="ARBA" id="ARBA00023027"/>
    </source>
</evidence>